<dbReference type="EMBL" id="SPHZ02000004">
    <property type="protein sequence ID" value="KAF0922529.1"/>
    <property type="molecule type" value="Genomic_DNA"/>
</dbReference>
<feature type="region of interest" description="Disordered" evidence="1">
    <location>
        <begin position="72"/>
        <end position="117"/>
    </location>
</feature>
<name>A0A6G1ECR5_9ORYZ</name>
<reference evidence="2 3" key="1">
    <citation type="submission" date="2019-11" db="EMBL/GenBank/DDBJ databases">
        <title>Whole genome sequence of Oryza granulata.</title>
        <authorList>
            <person name="Li W."/>
        </authorList>
    </citation>
    <scope>NUCLEOTIDE SEQUENCE [LARGE SCALE GENOMIC DNA]</scope>
    <source>
        <strain evidence="3">cv. Menghai</strain>
        <tissue evidence="2">Leaf</tissue>
    </source>
</reference>
<dbReference type="Proteomes" id="UP000479710">
    <property type="component" value="Unassembled WGS sequence"/>
</dbReference>
<comment type="caution">
    <text evidence="2">The sequence shown here is derived from an EMBL/GenBank/DDBJ whole genome shotgun (WGS) entry which is preliminary data.</text>
</comment>
<dbReference type="OrthoDB" id="10630988at2759"/>
<organism evidence="2 3">
    <name type="scientific">Oryza meyeriana var. granulata</name>
    <dbReference type="NCBI Taxonomy" id="110450"/>
    <lineage>
        <taxon>Eukaryota</taxon>
        <taxon>Viridiplantae</taxon>
        <taxon>Streptophyta</taxon>
        <taxon>Embryophyta</taxon>
        <taxon>Tracheophyta</taxon>
        <taxon>Spermatophyta</taxon>
        <taxon>Magnoliopsida</taxon>
        <taxon>Liliopsida</taxon>
        <taxon>Poales</taxon>
        <taxon>Poaceae</taxon>
        <taxon>BOP clade</taxon>
        <taxon>Oryzoideae</taxon>
        <taxon>Oryzeae</taxon>
        <taxon>Oryzinae</taxon>
        <taxon>Oryza</taxon>
        <taxon>Oryza meyeriana</taxon>
    </lineage>
</organism>
<protein>
    <submittedName>
        <fullName evidence="2">Uncharacterized protein</fullName>
    </submittedName>
</protein>
<feature type="compositionally biased region" description="Acidic residues" evidence="1">
    <location>
        <begin position="90"/>
        <end position="99"/>
    </location>
</feature>
<keyword evidence="3" id="KW-1185">Reference proteome</keyword>
<accession>A0A6G1ECR5</accession>
<dbReference type="AlphaFoldDB" id="A0A6G1ECR5"/>
<sequence length="117" mass="12810">MVAPDEIPRGVEDIVDAAIPRCQSELVEGAYHHDKVDNGNGANGNVADGNIVGNGDSNLVVNGNGMQQGTSTKWQAMFWSDGPISNPQDQYEEDESIEVNEEHLYEDVDHEAEKEVR</sequence>
<feature type="compositionally biased region" description="Basic and acidic residues" evidence="1">
    <location>
        <begin position="100"/>
        <end position="117"/>
    </location>
</feature>
<evidence type="ECO:0000313" key="3">
    <source>
        <dbReference type="Proteomes" id="UP000479710"/>
    </source>
</evidence>
<evidence type="ECO:0000313" key="2">
    <source>
        <dbReference type="EMBL" id="KAF0922529.1"/>
    </source>
</evidence>
<gene>
    <name evidence="2" type="ORF">E2562_037693</name>
</gene>
<evidence type="ECO:0000256" key="1">
    <source>
        <dbReference type="SAM" id="MobiDB-lite"/>
    </source>
</evidence>
<proteinExistence type="predicted"/>